<sequence>MMRTMGMTMKIIKESKTFNFSSNSSPSNSQYQYNPKSHLIITPSRDQEIPSRHPSFYSCFLKVDRFEQIRWFGGSGDRSKTGDQASFDYRSFDRRKIVEIMLWIPVGIFFFDRIVGIVKITGTSMQPTLNPDSSCLVEDIVIVTKFDQKLDRGDIVTFRHPSDPCLVLAKRIIGLEKDLVKVRKTNDLNRQSIYERNIFFFYLRSYF</sequence>
<evidence type="ECO:0000256" key="3">
    <source>
        <dbReference type="ARBA" id="ARBA00022692"/>
    </source>
</evidence>
<dbReference type="AlphaFoldDB" id="A0AAV0ACZ1"/>
<dbReference type="GO" id="GO:0006627">
    <property type="term" value="P:protein processing involved in protein targeting to mitochondrion"/>
    <property type="evidence" value="ECO:0007669"/>
    <property type="project" value="InterPro"/>
</dbReference>
<keyword evidence="9" id="KW-1185">Reference proteome</keyword>
<keyword evidence="6" id="KW-0472">Membrane</keyword>
<dbReference type="PROSITE" id="PS00501">
    <property type="entry name" value="SPASE_I_1"/>
    <property type="match status" value="1"/>
</dbReference>
<evidence type="ECO:0000256" key="1">
    <source>
        <dbReference type="ARBA" id="ARBA00004167"/>
    </source>
</evidence>
<dbReference type="InterPro" id="IPR019756">
    <property type="entry name" value="Pept_S26A_signal_pept_1_Ser-AS"/>
</dbReference>
<dbReference type="Pfam" id="PF10502">
    <property type="entry name" value="Peptidase_S26"/>
    <property type="match status" value="1"/>
</dbReference>
<evidence type="ECO:0000256" key="5">
    <source>
        <dbReference type="ARBA" id="ARBA00022989"/>
    </source>
</evidence>
<evidence type="ECO:0000256" key="6">
    <source>
        <dbReference type="ARBA" id="ARBA00023136"/>
    </source>
</evidence>
<comment type="subcellular location">
    <subcellularLocation>
        <location evidence="1">Membrane</location>
        <topology evidence="1">Single-pass membrane protein</topology>
    </subcellularLocation>
</comment>
<dbReference type="InterPro" id="IPR037730">
    <property type="entry name" value="IMP2"/>
</dbReference>
<accession>A0AAV0ACZ1</accession>
<dbReference type="SUPFAM" id="SSF51306">
    <property type="entry name" value="LexA/Signal peptidase"/>
    <property type="match status" value="1"/>
</dbReference>
<dbReference type="CDD" id="cd06530">
    <property type="entry name" value="S26_SPase_I"/>
    <property type="match status" value="1"/>
</dbReference>
<dbReference type="GO" id="GO:0004252">
    <property type="term" value="F:serine-type endopeptidase activity"/>
    <property type="evidence" value="ECO:0007669"/>
    <property type="project" value="InterPro"/>
</dbReference>
<comment type="caution">
    <text evidence="8">The sequence shown here is derived from an EMBL/GenBank/DDBJ whole genome shotgun (WGS) entry which is preliminary data.</text>
</comment>
<evidence type="ECO:0000256" key="2">
    <source>
        <dbReference type="ARBA" id="ARBA00022670"/>
    </source>
</evidence>
<keyword evidence="4" id="KW-0378">Hydrolase</keyword>
<gene>
    <name evidence="8" type="ORF">PPACK8108_LOCUS145</name>
</gene>
<dbReference type="InterPro" id="IPR036286">
    <property type="entry name" value="LexA/Signal_pep-like_sf"/>
</dbReference>
<evidence type="ECO:0000313" key="8">
    <source>
        <dbReference type="EMBL" id="CAH7665852.1"/>
    </source>
</evidence>
<dbReference type="Gene3D" id="2.10.109.10">
    <property type="entry name" value="Umud Fragment, subunit A"/>
    <property type="match status" value="1"/>
</dbReference>
<dbReference type="PANTHER" id="PTHR46041">
    <property type="entry name" value="MITOCHONDRIAL INNER MEMBRANE PROTEASE SUBUNIT 2"/>
    <property type="match status" value="1"/>
</dbReference>
<keyword evidence="2" id="KW-0645">Protease</keyword>
<evidence type="ECO:0000256" key="4">
    <source>
        <dbReference type="ARBA" id="ARBA00022801"/>
    </source>
</evidence>
<dbReference type="GO" id="GO:0006465">
    <property type="term" value="P:signal peptide processing"/>
    <property type="evidence" value="ECO:0007669"/>
    <property type="project" value="InterPro"/>
</dbReference>
<dbReference type="InterPro" id="IPR019533">
    <property type="entry name" value="Peptidase_S26"/>
</dbReference>
<dbReference type="EMBL" id="CALTRL010000009">
    <property type="protein sequence ID" value="CAH7665852.1"/>
    <property type="molecule type" value="Genomic_DNA"/>
</dbReference>
<reference evidence="8" key="1">
    <citation type="submission" date="2022-06" db="EMBL/GenBank/DDBJ databases">
        <authorList>
            <consortium name="SYNGENTA / RWTH Aachen University"/>
        </authorList>
    </citation>
    <scope>NUCLEOTIDE SEQUENCE</scope>
</reference>
<evidence type="ECO:0000313" key="9">
    <source>
        <dbReference type="Proteomes" id="UP001153365"/>
    </source>
</evidence>
<keyword evidence="5" id="KW-1133">Transmembrane helix</keyword>
<dbReference type="PANTHER" id="PTHR46041:SF2">
    <property type="entry name" value="MITOCHONDRIAL INNER MEMBRANE PROTEASE SUBUNIT 2"/>
    <property type="match status" value="1"/>
</dbReference>
<proteinExistence type="predicted"/>
<name>A0AAV0ACZ1_PHAPC</name>
<organism evidence="8 9">
    <name type="scientific">Phakopsora pachyrhizi</name>
    <name type="common">Asian soybean rust disease fungus</name>
    <dbReference type="NCBI Taxonomy" id="170000"/>
    <lineage>
        <taxon>Eukaryota</taxon>
        <taxon>Fungi</taxon>
        <taxon>Dikarya</taxon>
        <taxon>Basidiomycota</taxon>
        <taxon>Pucciniomycotina</taxon>
        <taxon>Pucciniomycetes</taxon>
        <taxon>Pucciniales</taxon>
        <taxon>Phakopsoraceae</taxon>
        <taxon>Phakopsora</taxon>
    </lineage>
</organism>
<dbReference type="Proteomes" id="UP001153365">
    <property type="component" value="Unassembled WGS sequence"/>
</dbReference>
<feature type="domain" description="Peptidase S26" evidence="7">
    <location>
        <begin position="100"/>
        <end position="184"/>
    </location>
</feature>
<keyword evidence="3" id="KW-0812">Transmembrane</keyword>
<dbReference type="GO" id="GO:0042720">
    <property type="term" value="C:mitochondrial inner membrane peptidase complex"/>
    <property type="evidence" value="ECO:0007669"/>
    <property type="project" value="InterPro"/>
</dbReference>
<protein>
    <submittedName>
        <fullName evidence="8">Expressed protein</fullName>
    </submittedName>
</protein>
<evidence type="ECO:0000259" key="7">
    <source>
        <dbReference type="Pfam" id="PF10502"/>
    </source>
</evidence>